<feature type="coiled-coil region" evidence="1">
    <location>
        <begin position="323"/>
        <end position="371"/>
    </location>
</feature>
<evidence type="ECO:0000313" key="2">
    <source>
        <dbReference type="EMBL" id="GAH26629.1"/>
    </source>
</evidence>
<dbReference type="Pfam" id="PF06150">
    <property type="entry name" value="ChaB"/>
    <property type="match status" value="1"/>
</dbReference>
<gene>
    <name evidence="2" type="ORF">S03H2_09804</name>
</gene>
<keyword evidence="1" id="KW-0175">Coiled coil</keyword>
<dbReference type="SUPFAM" id="SSF140376">
    <property type="entry name" value="ChaB-like"/>
    <property type="match status" value="1"/>
</dbReference>
<accession>X1FB53</accession>
<comment type="caution">
    <text evidence="2">The sequence shown here is derived from an EMBL/GenBank/DDBJ whole genome shotgun (WGS) entry which is preliminary data.</text>
</comment>
<dbReference type="InterPro" id="IPR037205">
    <property type="entry name" value="ChaB_sf"/>
</dbReference>
<reference evidence="2" key="1">
    <citation type="journal article" date="2014" name="Front. Microbiol.">
        <title>High frequency of phylogenetically diverse reductive dehalogenase-homologous genes in deep subseafloor sedimentary metagenomes.</title>
        <authorList>
            <person name="Kawai M."/>
            <person name="Futagami T."/>
            <person name="Toyoda A."/>
            <person name="Takaki Y."/>
            <person name="Nishi S."/>
            <person name="Hori S."/>
            <person name="Arai W."/>
            <person name="Tsubouchi T."/>
            <person name="Morono Y."/>
            <person name="Uchiyama I."/>
            <person name="Ito T."/>
            <person name="Fujiyama A."/>
            <person name="Inagaki F."/>
            <person name="Takami H."/>
        </authorList>
    </citation>
    <scope>NUCLEOTIDE SEQUENCE</scope>
    <source>
        <strain evidence="2">Expedition CK06-06</strain>
    </source>
</reference>
<name>X1FB53_9ZZZZ</name>
<dbReference type="AlphaFoldDB" id="X1FB53"/>
<feature type="non-terminal residue" evidence="2">
    <location>
        <position position="452"/>
    </location>
</feature>
<dbReference type="EMBL" id="BARU01005095">
    <property type="protein sequence ID" value="GAH26629.1"/>
    <property type="molecule type" value="Genomic_DNA"/>
</dbReference>
<dbReference type="Gene3D" id="1.10.1740.70">
    <property type="entry name" value="ChaB"/>
    <property type="match status" value="1"/>
</dbReference>
<protein>
    <submittedName>
        <fullName evidence="2">Uncharacterized protein</fullName>
    </submittedName>
</protein>
<organism evidence="2">
    <name type="scientific">marine sediment metagenome</name>
    <dbReference type="NCBI Taxonomy" id="412755"/>
    <lineage>
        <taxon>unclassified sequences</taxon>
        <taxon>metagenomes</taxon>
        <taxon>ecological metagenomes</taxon>
    </lineage>
</organism>
<dbReference type="InterPro" id="IPR009317">
    <property type="entry name" value="ChaB"/>
</dbReference>
<sequence>MPYRYPTNIPEGIKGLPAEAQKTWIDIYNNAWEQYKDRPEREGLANATAWAGLKKAGWKKDKEGNWIKTETQGNLNTMELAILENYSQTYELKDVEIFAKGTWKGHKITGEDLDSIVNDTNEIIDKLKPKVKLGHDDKQALLQRTGLPAGGWITKLKRAGDKILVNIKEVPRVLYQLIKNGAYKRISSEILTDYTEPSTKKIYKKVLSAIAFLGADLPAVTNLKDIAALYDSDEKAQIIIYQKAEKYNCECIKCGHKMTSDKHCDEIKCPECGGQMRRVERPGPGQPHIEKSKERKVYIMPNGIKITEVEGKKFVAVEDFEKLEKEKEAVDKEKETAEGFKEKFETEEKKAKEAEEKLNKISKETREAEIKTFIDDHCSEKDIRFLPKQKEVLMALVESTSDEKKIKFTIDDKETKLSQRELLVKFIELQPNFSDSIFAELSKGEEEEEEGE</sequence>
<proteinExistence type="predicted"/>
<evidence type="ECO:0000256" key="1">
    <source>
        <dbReference type="SAM" id="Coils"/>
    </source>
</evidence>